<protein>
    <submittedName>
        <fullName evidence="1">Uncharacterized protein</fullName>
    </submittedName>
</protein>
<dbReference type="EMBL" id="BNDW01000005">
    <property type="protein sequence ID" value="GHI20292.1"/>
    <property type="molecule type" value="Genomic_DNA"/>
</dbReference>
<reference evidence="1" key="1">
    <citation type="submission" date="2024-05" db="EMBL/GenBank/DDBJ databases">
        <title>Whole genome shotgun sequence of Streptomyces hydrogenans NBRC 13475.</title>
        <authorList>
            <person name="Komaki H."/>
            <person name="Tamura T."/>
        </authorList>
    </citation>
    <scope>NUCLEOTIDE SEQUENCE</scope>
    <source>
        <strain evidence="1">NBRC 13475</strain>
    </source>
</reference>
<gene>
    <name evidence="1" type="ORF">Shyd_16630</name>
</gene>
<organism evidence="1 2">
    <name type="scientific">Streptomyces hydrogenans</name>
    <dbReference type="NCBI Taxonomy" id="1873719"/>
    <lineage>
        <taxon>Bacteria</taxon>
        <taxon>Bacillati</taxon>
        <taxon>Actinomycetota</taxon>
        <taxon>Actinomycetes</taxon>
        <taxon>Kitasatosporales</taxon>
        <taxon>Streptomycetaceae</taxon>
        <taxon>Streptomyces</taxon>
    </lineage>
</organism>
<accession>A0ABQ3P5J9</accession>
<keyword evidence="2" id="KW-1185">Reference proteome</keyword>
<comment type="caution">
    <text evidence="1">The sequence shown here is derived from an EMBL/GenBank/DDBJ whole genome shotgun (WGS) entry which is preliminary data.</text>
</comment>
<evidence type="ECO:0000313" key="1">
    <source>
        <dbReference type="EMBL" id="GHI20292.1"/>
    </source>
</evidence>
<name>A0ABQ3P5J9_9ACTN</name>
<sequence>MYLCKRSRTSGEPEGLDLFEEVLDGDGRVRSTTSAQVFAVGVDEAGAVPGDSEHPLGPVGSRIAFDGVQGQLQAAGAFEQAHTLLEQVVDLVPALQSSLRAGSVVDGRV</sequence>
<proteinExistence type="predicted"/>
<evidence type="ECO:0000313" key="2">
    <source>
        <dbReference type="Proteomes" id="UP001052739"/>
    </source>
</evidence>
<dbReference type="Proteomes" id="UP001052739">
    <property type="component" value="Unassembled WGS sequence"/>
</dbReference>